<evidence type="ECO:0000256" key="8">
    <source>
        <dbReference type="PIRNR" id="PIRNR006431"/>
    </source>
</evidence>
<dbReference type="GO" id="GO:0006508">
    <property type="term" value="P:proteolysis"/>
    <property type="evidence" value="ECO:0007669"/>
    <property type="project" value="UniProtKB-KW"/>
</dbReference>
<dbReference type="PANTHER" id="PTHR43722">
    <property type="entry name" value="PROLINE IMINOPEPTIDASE"/>
    <property type="match status" value="1"/>
</dbReference>
<comment type="similarity">
    <text evidence="3 8 10">Belongs to the peptidase S33 family.</text>
</comment>
<evidence type="ECO:0000259" key="11">
    <source>
        <dbReference type="Pfam" id="PF00561"/>
    </source>
</evidence>
<comment type="subcellular location">
    <subcellularLocation>
        <location evidence="2 8">Cytoplasm</location>
    </subcellularLocation>
</comment>
<dbReference type="GO" id="GO:0004177">
    <property type="term" value="F:aminopeptidase activity"/>
    <property type="evidence" value="ECO:0007669"/>
    <property type="project" value="UniProtKB-UniRule"/>
</dbReference>
<accession>A0A846RUZ9</accession>
<dbReference type="InterPro" id="IPR000073">
    <property type="entry name" value="AB_hydrolase_1"/>
</dbReference>
<dbReference type="EMBL" id="JAATJL010000001">
    <property type="protein sequence ID" value="NJC22846.1"/>
    <property type="molecule type" value="Genomic_DNA"/>
</dbReference>
<dbReference type="RefSeq" id="WP_167993668.1">
    <property type="nucleotide sequence ID" value="NZ_JAATJL010000001.1"/>
</dbReference>
<feature type="active site" evidence="9">
    <location>
        <position position="265"/>
    </location>
</feature>
<evidence type="ECO:0000256" key="1">
    <source>
        <dbReference type="ARBA" id="ARBA00001585"/>
    </source>
</evidence>
<dbReference type="InterPro" id="IPR002410">
    <property type="entry name" value="Peptidase_S33"/>
</dbReference>
<evidence type="ECO:0000256" key="2">
    <source>
        <dbReference type="ARBA" id="ARBA00004496"/>
    </source>
</evidence>
<dbReference type="Pfam" id="PF00561">
    <property type="entry name" value="Abhydrolase_1"/>
    <property type="match status" value="1"/>
</dbReference>
<dbReference type="PRINTS" id="PR00793">
    <property type="entry name" value="PROAMNOPTASE"/>
</dbReference>
<feature type="active site" description="Proton donor" evidence="9">
    <location>
        <position position="293"/>
    </location>
</feature>
<dbReference type="Proteomes" id="UP000547458">
    <property type="component" value="Unassembled WGS sequence"/>
</dbReference>
<evidence type="ECO:0000313" key="13">
    <source>
        <dbReference type="Proteomes" id="UP000547458"/>
    </source>
</evidence>
<keyword evidence="5 8" id="KW-0963">Cytoplasm</keyword>
<dbReference type="PANTHER" id="PTHR43722:SF1">
    <property type="entry name" value="PROLINE IMINOPEPTIDASE"/>
    <property type="match status" value="1"/>
</dbReference>
<dbReference type="InterPro" id="IPR029058">
    <property type="entry name" value="AB_hydrolase_fold"/>
</dbReference>
<dbReference type="GO" id="GO:0005737">
    <property type="term" value="C:cytoplasm"/>
    <property type="evidence" value="ECO:0007669"/>
    <property type="project" value="UniProtKB-SubCell"/>
</dbReference>
<dbReference type="SUPFAM" id="SSF53474">
    <property type="entry name" value="alpha/beta-Hydrolases"/>
    <property type="match status" value="1"/>
</dbReference>
<evidence type="ECO:0000313" key="12">
    <source>
        <dbReference type="EMBL" id="NJC22846.1"/>
    </source>
</evidence>
<evidence type="ECO:0000256" key="3">
    <source>
        <dbReference type="ARBA" id="ARBA00010088"/>
    </source>
</evidence>
<comment type="catalytic activity">
    <reaction evidence="1 8 10">
        <text>Release of N-terminal proline from a peptide.</text>
        <dbReference type="EC" id="3.4.11.5"/>
    </reaction>
</comment>
<reference evidence="12 13" key="1">
    <citation type="submission" date="2020-03" db="EMBL/GenBank/DDBJ databases">
        <title>Sequencing the genomes of 1000 actinobacteria strains.</title>
        <authorList>
            <person name="Klenk H.-P."/>
        </authorList>
    </citation>
    <scope>NUCLEOTIDE SEQUENCE [LARGE SCALE GENOMIC DNA]</scope>
    <source>
        <strain evidence="12 13">DSM 16403</strain>
    </source>
</reference>
<evidence type="ECO:0000256" key="4">
    <source>
        <dbReference type="ARBA" id="ARBA00022438"/>
    </source>
</evidence>
<dbReference type="PIRSF" id="PIRSF006431">
    <property type="entry name" value="Pept_S33"/>
    <property type="match status" value="1"/>
</dbReference>
<evidence type="ECO:0000256" key="5">
    <source>
        <dbReference type="ARBA" id="ARBA00022490"/>
    </source>
</evidence>
<feature type="domain" description="AB hydrolase-1" evidence="11">
    <location>
        <begin position="35"/>
        <end position="293"/>
    </location>
</feature>
<name>A0A846RUZ9_9MICC</name>
<gene>
    <name evidence="12" type="ORF">BJ994_001922</name>
</gene>
<feature type="active site" description="Nucleophile" evidence="9">
    <location>
        <position position="112"/>
    </location>
</feature>
<dbReference type="InterPro" id="IPR005944">
    <property type="entry name" value="Pro_iminopeptidase"/>
</dbReference>
<dbReference type="NCBIfam" id="TIGR01249">
    <property type="entry name" value="pro_imino_pep_1"/>
    <property type="match status" value="1"/>
</dbReference>
<dbReference type="Gene3D" id="3.40.50.1820">
    <property type="entry name" value="alpha/beta hydrolase"/>
    <property type="match status" value="1"/>
</dbReference>
<keyword evidence="4 8" id="KW-0031">Aminopeptidase</keyword>
<keyword evidence="6 8" id="KW-0645">Protease</keyword>
<dbReference type="AlphaFoldDB" id="A0A846RUZ9"/>
<proteinExistence type="inferred from homology"/>
<evidence type="ECO:0000256" key="9">
    <source>
        <dbReference type="PIRSR" id="PIRSR006431-1"/>
    </source>
</evidence>
<evidence type="ECO:0000256" key="6">
    <source>
        <dbReference type="ARBA" id="ARBA00022670"/>
    </source>
</evidence>
<comment type="caution">
    <text evidence="12">The sequence shown here is derived from an EMBL/GenBank/DDBJ whole genome shotgun (WGS) entry which is preliminary data.</text>
</comment>
<sequence length="312" mass="34011">MPGPVEPFESGMLPVGDGNEAFWEASGNPTGKPALYLHGGPGSGIKTAYRKHFDPEKFLIVGIEQRGCGRSRPLATDPGADLSTNTTQELVADIEVLREHLQVRQWLLYGGSWGTTLALAYAQTHPDRVSEMILAAVTTTSSAEVAWITEDMGRVFPREWDQFADSAHAEPGERLVDAYHRLLTQPDPGVREAAALAWCTWEDVHMSLDPKATPHLQHQSPEFRLLFATLVTHYWRNAGFGGDDLLGRMDRIAGTPAVLIHGRLDVSSPLSTAWNLAKAWPAAELVVVDQDGHGGSGMVEEVDCAVARFAPE</sequence>
<organism evidence="12 13">
    <name type="scientific">Arthrobacter pigmenti</name>
    <dbReference type="NCBI Taxonomy" id="271432"/>
    <lineage>
        <taxon>Bacteria</taxon>
        <taxon>Bacillati</taxon>
        <taxon>Actinomycetota</taxon>
        <taxon>Actinomycetes</taxon>
        <taxon>Micrococcales</taxon>
        <taxon>Micrococcaceae</taxon>
        <taxon>Arthrobacter</taxon>
    </lineage>
</organism>
<evidence type="ECO:0000256" key="7">
    <source>
        <dbReference type="ARBA" id="ARBA00022801"/>
    </source>
</evidence>
<evidence type="ECO:0000256" key="10">
    <source>
        <dbReference type="RuleBase" id="RU003421"/>
    </source>
</evidence>
<protein>
    <recommendedName>
        <fullName evidence="8 10">Proline iminopeptidase</fullName>
        <shortName evidence="8">PIP</shortName>
        <ecNumber evidence="8 10">3.4.11.5</ecNumber>
    </recommendedName>
    <alternativeName>
        <fullName evidence="8">Prolyl aminopeptidase</fullName>
    </alternativeName>
</protein>
<keyword evidence="13" id="KW-1185">Reference proteome</keyword>
<dbReference type="EC" id="3.4.11.5" evidence="8 10"/>
<keyword evidence="7 8" id="KW-0378">Hydrolase</keyword>